<gene>
    <name evidence="10" type="ORF">RHGRI_006718</name>
</gene>
<evidence type="ECO:0000259" key="8">
    <source>
        <dbReference type="PROSITE" id="PS50090"/>
    </source>
</evidence>
<dbReference type="PROSITE" id="PS51294">
    <property type="entry name" value="HTH_MYB"/>
    <property type="match status" value="2"/>
</dbReference>
<evidence type="ECO:0000256" key="2">
    <source>
        <dbReference type="ARBA" id="ARBA00022737"/>
    </source>
</evidence>
<name>A0AAV6KUM1_9ERIC</name>
<dbReference type="AlphaFoldDB" id="A0AAV6KUM1"/>
<keyword evidence="4" id="KW-0238">DNA-binding</keyword>
<dbReference type="SUPFAM" id="SSF46689">
    <property type="entry name" value="Homeodomain-like"/>
    <property type="match status" value="1"/>
</dbReference>
<keyword evidence="2" id="KW-0677">Repeat</keyword>
<dbReference type="Pfam" id="PF13921">
    <property type="entry name" value="Myb_DNA-bind_6"/>
    <property type="match status" value="1"/>
</dbReference>
<dbReference type="SMART" id="SM00717">
    <property type="entry name" value="SANT"/>
    <property type="match status" value="2"/>
</dbReference>
<dbReference type="InterPro" id="IPR001005">
    <property type="entry name" value="SANT/Myb"/>
</dbReference>
<sequence>MSPQHFDGNGGHGFNGFKPMGQNSLSMNFCGEIKGPHEMGHQFLNAPLMEQNKKPWRFHTAGENRGGEWREEERARERERERERGFGVERRGVGVVSLELNGEGSEEVGLGEKRFGHSKLCSRGHWRPHEDAKLKDLVAQFGPQNWNLIAEKLDGRSGKSCRLRWFNQLDPRINKRAFNEEEEERLLSAHKLYGNKWAMISRLFPGRTDNAVKNHWHVIMARRHRDHQHSGGIYRRRKTLPSCSFSPPLGFSKGFVVPDYNAAKGPSGEEKALKSVNMGPDQFCDVGSVKYCDAGGAVTKTKGMDVDNSGNSDSNSEVSAASESVGNGEINFMANANNNSNKLPFIDFLGVGAT</sequence>
<feature type="region of interest" description="Disordered" evidence="7">
    <location>
        <begin position="58"/>
        <end position="78"/>
    </location>
</feature>
<feature type="region of interest" description="Disordered" evidence="7">
    <location>
        <begin position="302"/>
        <end position="322"/>
    </location>
</feature>
<accession>A0AAV6KUM1</accession>
<evidence type="ECO:0000313" key="11">
    <source>
        <dbReference type="Proteomes" id="UP000823749"/>
    </source>
</evidence>
<keyword evidence="11" id="KW-1185">Reference proteome</keyword>
<feature type="domain" description="HTH myb-type" evidence="9">
    <location>
        <begin position="170"/>
        <end position="224"/>
    </location>
</feature>
<comment type="caution">
    <text evidence="10">The sequence shown here is derived from an EMBL/GenBank/DDBJ whole genome shotgun (WGS) entry which is preliminary data.</text>
</comment>
<dbReference type="InterPro" id="IPR009057">
    <property type="entry name" value="Homeodomain-like_sf"/>
</dbReference>
<evidence type="ECO:0000256" key="4">
    <source>
        <dbReference type="ARBA" id="ARBA00023125"/>
    </source>
</evidence>
<evidence type="ECO:0000259" key="9">
    <source>
        <dbReference type="PROSITE" id="PS51294"/>
    </source>
</evidence>
<dbReference type="GO" id="GO:0000981">
    <property type="term" value="F:DNA-binding transcription factor activity, RNA polymerase II-specific"/>
    <property type="evidence" value="ECO:0007669"/>
    <property type="project" value="TreeGrafter"/>
</dbReference>
<evidence type="ECO:0000256" key="3">
    <source>
        <dbReference type="ARBA" id="ARBA00023015"/>
    </source>
</evidence>
<dbReference type="EMBL" id="JACTNZ010000003">
    <property type="protein sequence ID" value="KAG5556185.1"/>
    <property type="molecule type" value="Genomic_DNA"/>
</dbReference>
<evidence type="ECO:0000256" key="7">
    <source>
        <dbReference type="SAM" id="MobiDB-lite"/>
    </source>
</evidence>
<evidence type="ECO:0000256" key="1">
    <source>
        <dbReference type="ARBA" id="ARBA00004123"/>
    </source>
</evidence>
<dbReference type="Proteomes" id="UP000823749">
    <property type="component" value="Chromosome 3"/>
</dbReference>
<dbReference type="GO" id="GO:0005634">
    <property type="term" value="C:nucleus"/>
    <property type="evidence" value="ECO:0007669"/>
    <property type="project" value="UniProtKB-SubCell"/>
</dbReference>
<keyword evidence="3" id="KW-0805">Transcription regulation</keyword>
<dbReference type="CDD" id="cd00167">
    <property type="entry name" value="SANT"/>
    <property type="match status" value="2"/>
</dbReference>
<dbReference type="InterPro" id="IPR050560">
    <property type="entry name" value="MYB_TF"/>
</dbReference>
<dbReference type="PANTHER" id="PTHR45614">
    <property type="entry name" value="MYB PROTEIN-RELATED"/>
    <property type="match status" value="1"/>
</dbReference>
<dbReference type="InterPro" id="IPR017930">
    <property type="entry name" value="Myb_dom"/>
</dbReference>
<dbReference type="PROSITE" id="PS50090">
    <property type="entry name" value="MYB_LIKE"/>
    <property type="match status" value="2"/>
</dbReference>
<protein>
    <submittedName>
        <fullName evidence="10">Uncharacterized protein</fullName>
    </submittedName>
</protein>
<feature type="compositionally biased region" description="Basic and acidic residues" evidence="7">
    <location>
        <begin position="60"/>
        <end position="78"/>
    </location>
</feature>
<keyword evidence="5" id="KW-0804">Transcription</keyword>
<evidence type="ECO:0000313" key="10">
    <source>
        <dbReference type="EMBL" id="KAG5556185.1"/>
    </source>
</evidence>
<comment type="subcellular location">
    <subcellularLocation>
        <location evidence="1">Nucleus</location>
    </subcellularLocation>
</comment>
<dbReference type="GO" id="GO:0000978">
    <property type="term" value="F:RNA polymerase II cis-regulatory region sequence-specific DNA binding"/>
    <property type="evidence" value="ECO:0007669"/>
    <property type="project" value="TreeGrafter"/>
</dbReference>
<reference evidence="10" key="1">
    <citation type="submission" date="2020-08" db="EMBL/GenBank/DDBJ databases">
        <title>Plant Genome Project.</title>
        <authorList>
            <person name="Zhang R.-G."/>
        </authorList>
    </citation>
    <scope>NUCLEOTIDE SEQUENCE</scope>
    <source>
        <strain evidence="10">WSP0</strain>
        <tissue evidence="10">Leaf</tissue>
    </source>
</reference>
<keyword evidence="6" id="KW-0539">Nucleus</keyword>
<dbReference type="FunFam" id="1.10.10.60:FF:000060">
    <property type="entry name" value="MYB transcription factor"/>
    <property type="match status" value="1"/>
</dbReference>
<dbReference type="Gene3D" id="1.10.10.60">
    <property type="entry name" value="Homeodomain-like"/>
    <property type="match status" value="2"/>
</dbReference>
<feature type="domain" description="Myb-like" evidence="8">
    <location>
        <begin position="170"/>
        <end position="220"/>
    </location>
</feature>
<feature type="compositionally biased region" description="Low complexity" evidence="7">
    <location>
        <begin position="306"/>
        <end position="322"/>
    </location>
</feature>
<organism evidence="10 11">
    <name type="scientific">Rhododendron griersonianum</name>
    <dbReference type="NCBI Taxonomy" id="479676"/>
    <lineage>
        <taxon>Eukaryota</taxon>
        <taxon>Viridiplantae</taxon>
        <taxon>Streptophyta</taxon>
        <taxon>Embryophyta</taxon>
        <taxon>Tracheophyta</taxon>
        <taxon>Spermatophyta</taxon>
        <taxon>Magnoliopsida</taxon>
        <taxon>eudicotyledons</taxon>
        <taxon>Gunneridae</taxon>
        <taxon>Pentapetalae</taxon>
        <taxon>asterids</taxon>
        <taxon>Ericales</taxon>
        <taxon>Ericaceae</taxon>
        <taxon>Ericoideae</taxon>
        <taxon>Rhodoreae</taxon>
        <taxon>Rhododendron</taxon>
    </lineage>
</organism>
<feature type="domain" description="Myb-like" evidence="8">
    <location>
        <begin position="123"/>
        <end position="169"/>
    </location>
</feature>
<evidence type="ECO:0000256" key="5">
    <source>
        <dbReference type="ARBA" id="ARBA00023163"/>
    </source>
</evidence>
<evidence type="ECO:0000256" key="6">
    <source>
        <dbReference type="ARBA" id="ARBA00023242"/>
    </source>
</evidence>
<feature type="domain" description="HTH myb-type" evidence="9">
    <location>
        <begin position="123"/>
        <end position="169"/>
    </location>
</feature>
<proteinExistence type="predicted"/>
<dbReference type="PANTHER" id="PTHR45614:SF264">
    <property type="entry name" value="HOMEODOMAIN-RELATED"/>
    <property type="match status" value="1"/>
</dbReference>